<dbReference type="Proteomes" id="UP001596058">
    <property type="component" value="Unassembled WGS sequence"/>
</dbReference>
<feature type="transmembrane region" description="Helical" evidence="2">
    <location>
        <begin position="198"/>
        <end position="216"/>
    </location>
</feature>
<feature type="transmembrane region" description="Helical" evidence="2">
    <location>
        <begin position="108"/>
        <end position="128"/>
    </location>
</feature>
<evidence type="ECO:0000256" key="2">
    <source>
        <dbReference type="SAM" id="Phobius"/>
    </source>
</evidence>
<comment type="caution">
    <text evidence="4">The sequence shown here is derived from an EMBL/GenBank/DDBJ whole genome shotgun (WGS) entry which is preliminary data.</text>
</comment>
<feature type="transmembrane region" description="Helical" evidence="2">
    <location>
        <begin position="223"/>
        <end position="244"/>
    </location>
</feature>
<dbReference type="InterPro" id="IPR045782">
    <property type="entry name" value="TrbL_3"/>
</dbReference>
<feature type="compositionally biased region" description="Low complexity" evidence="1">
    <location>
        <begin position="399"/>
        <end position="413"/>
    </location>
</feature>
<feature type="region of interest" description="Disordered" evidence="1">
    <location>
        <begin position="399"/>
        <end position="514"/>
    </location>
</feature>
<keyword evidence="2" id="KW-0812">Transmembrane</keyword>
<feature type="transmembrane region" description="Helical" evidence="2">
    <location>
        <begin position="293"/>
        <end position="313"/>
    </location>
</feature>
<feature type="transmembrane region" description="Helical" evidence="2">
    <location>
        <begin position="140"/>
        <end position="162"/>
    </location>
</feature>
<feature type="signal peptide" evidence="3">
    <location>
        <begin position="1"/>
        <end position="24"/>
    </location>
</feature>
<evidence type="ECO:0000313" key="5">
    <source>
        <dbReference type="Proteomes" id="UP001596058"/>
    </source>
</evidence>
<feature type="compositionally biased region" description="Low complexity" evidence="1">
    <location>
        <begin position="459"/>
        <end position="472"/>
    </location>
</feature>
<feature type="transmembrane region" description="Helical" evidence="2">
    <location>
        <begin position="250"/>
        <end position="273"/>
    </location>
</feature>
<feature type="chain" id="PRO_5047029207" evidence="3">
    <location>
        <begin position="25"/>
        <end position="514"/>
    </location>
</feature>
<keyword evidence="3" id="KW-0732">Signal</keyword>
<evidence type="ECO:0000256" key="1">
    <source>
        <dbReference type="SAM" id="MobiDB-lite"/>
    </source>
</evidence>
<sequence length="514" mass="53878">MSPTAHMAIAAAAGVATLAATASAAVATPSPTPSPIIDNLPLPGRPGTGTSLGLNIGDWIIGQINHWFAELVAMAIQPLLELLTATLLTTPNLSEDGRVFDVWKATAAIANASFLLLLTIGAIAVMGYETVQTRYAIKEVLPRVAIAVVVTNTSYLVCGRAIELADALSQALLGEDFDRQRAATTLRSMLLPNSAMTAFYNLLAMAGIILLILLLITFIKRAALVILLVVAAPLALACHALPYTEGLARFWWRAFGGLLVIQVAQSLTLVLAVRIFFNQEGRLLLGVAPSGQLVNLLLALCLLIILVRIPGWISRRIFAQARGGHGGRGGFVARTFKYAIAYKLTSPVLNALHLGRGGRGGKKTTTTKRAATATLAGKVLPAVAGGPAGTAAATAATAAGRGTRAVDAARTGASRTPGRQGWTPPDPNARVAWGSSTTPQAHQRWSNPAQRWTPPDSSPAPGAGAVPRRPIPSTSRPMAITPPAATAWVPPDDKRPSPPPARGQRPRRRGGEER</sequence>
<gene>
    <name evidence="4" type="ORF">ACFPZ3_42805</name>
</gene>
<name>A0ABW1D070_9ACTN</name>
<dbReference type="Pfam" id="PF19590">
    <property type="entry name" value="TrbL_3"/>
    <property type="match status" value="1"/>
</dbReference>
<keyword evidence="2" id="KW-0472">Membrane</keyword>
<protein>
    <submittedName>
        <fullName evidence="4">Conjugal transfer protein TrbL family protein</fullName>
    </submittedName>
</protein>
<keyword evidence="2" id="KW-1133">Transmembrane helix</keyword>
<evidence type="ECO:0000256" key="3">
    <source>
        <dbReference type="SAM" id="SignalP"/>
    </source>
</evidence>
<dbReference type="RefSeq" id="WP_379520131.1">
    <property type="nucleotide sequence ID" value="NZ_JBHSPA010000055.1"/>
</dbReference>
<dbReference type="EMBL" id="JBHSPA010000055">
    <property type="protein sequence ID" value="MFC5830624.1"/>
    <property type="molecule type" value="Genomic_DNA"/>
</dbReference>
<organism evidence="4 5">
    <name type="scientific">Nonomuraea insulae</name>
    <dbReference type="NCBI Taxonomy" id="1616787"/>
    <lineage>
        <taxon>Bacteria</taxon>
        <taxon>Bacillati</taxon>
        <taxon>Actinomycetota</taxon>
        <taxon>Actinomycetes</taxon>
        <taxon>Streptosporangiales</taxon>
        <taxon>Streptosporangiaceae</taxon>
        <taxon>Nonomuraea</taxon>
    </lineage>
</organism>
<evidence type="ECO:0000313" key="4">
    <source>
        <dbReference type="EMBL" id="MFC5830624.1"/>
    </source>
</evidence>
<proteinExistence type="predicted"/>
<keyword evidence="5" id="KW-1185">Reference proteome</keyword>
<accession>A0ABW1D070</accession>
<reference evidence="5" key="1">
    <citation type="journal article" date="2019" name="Int. J. Syst. Evol. Microbiol.">
        <title>The Global Catalogue of Microorganisms (GCM) 10K type strain sequencing project: providing services to taxonomists for standard genome sequencing and annotation.</title>
        <authorList>
            <consortium name="The Broad Institute Genomics Platform"/>
            <consortium name="The Broad Institute Genome Sequencing Center for Infectious Disease"/>
            <person name="Wu L."/>
            <person name="Ma J."/>
        </authorList>
    </citation>
    <scope>NUCLEOTIDE SEQUENCE [LARGE SCALE GENOMIC DNA]</scope>
    <source>
        <strain evidence="5">CCUG 53903</strain>
    </source>
</reference>
<feature type="compositionally biased region" description="Polar residues" evidence="1">
    <location>
        <begin position="434"/>
        <end position="450"/>
    </location>
</feature>